<evidence type="ECO:0000313" key="1">
    <source>
        <dbReference type="EMBL" id="EAR60704.1"/>
    </source>
</evidence>
<protein>
    <submittedName>
        <fullName evidence="1">Uncharacterized protein</fullName>
    </submittedName>
</protein>
<dbReference type="AlphaFoldDB" id="A0A7U8C3S5"/>
<dbReference type="RefSeq" id="WP_007020376.1">
    <property type="nucleotide sequence ID" value="NZ_CH724125.1"/>
</dbReference>
<comment type="caution">
    <text evidence="1">The sequence shown here is derived from an EMBL/GenBank/DDBJ whole genome shotgun (WGS) entry which is preliminary data.</text>
</comment>
<dbReference type="EMBL" id="AAOW01000014">
    <property type="protein sequence ID" value="EAR60704.1"/>
    <property type="molecule type" value="Genomic_DNA"/>
</dbReference>
<dbReference type="Proteomes" id="UP000002171">
    <property type="component" value="Unassembled WGS sequence"/>
</dbReference>
<evidence type="ECO:0000313" key="2">
    <source>
        <dbReference type="Proteomes" id="UP000002171"/>
    </source>
</evidence>
<reference evidence="1 2" key="1">
    <citation type="submission" date="2006-02" db="EMBL/GenBank/DDBJ databases">
        <authorList>
            <person name="Pinhassi J."/>
            <person name="Pedros-Alio C."/>
            <person name="Ferriera S."/>
            <person name="Johnson J."/>
            <person name="Kravitz S."/>
            <person name="Halpern A."/>
            <person name="Remington K."/>
            <person name="Beeson K."/>
            <person name="Tran B."/>
            <person name="Rogers Y.-H."/>
            <person name="Friedman R."/>
            <person name="Venter J.C."/>
        </authorList>
    </citation>
    <scope>NUCLEOTIDE SEQUENCE [LARGE SCALE GENOMIC DNA]</scope>
    <source>
        <strain evidence="1 2">MED92</strain>
    </source>
</reference>
<organism evidence="1 2">
    <name type="scientific">Neptuniibacter caesariensis</name>
    <dbReference type="NCBI Taxonomy" id="207954"/>
    <lineage>
        <taxon>Bacteria</taxon>
        <taxon>Pseudomonadati</taxon>
        <taxon>Pseudomonadota</taxon>
        <taxon>Gammaproteobacteria</taxon>
        <taxon>Oceanospirillales</taxon>
        <taxon>Oceanospirillaceae</taxon>
        <taxon>Neptuniibacter</taxon>
    </lineage>
</organism>
<accession>A0A7U8C3S5</accession>
<name>A0A7U8C3S5_NEPCE</name>
<sequence>MNLQEFKDLAQHQQISQVNFVESGCSPLVIELNYEDHNHSKKALLKSDQGIVLSFKNISQAYDLCREAGIHSAHLVQVIPHDEACAGEFVSYNQQSIPLKF</sequence>
<proteinExistence type="predicted"/>
<dbReference type="OrthoDB" id="6089106at2"/>
<keyword evidence="2" id="KW-1185">Reference proteome</keyword>
<gene>
    <name evidence="1" type="ORF">MED92_13553</name>
</gene>